<reference evidence="2 3" key="1">
    <citation type="submission" date="2024-12" db="EMBL/GenBank/DDBJ databases">
        <authorList>
            <person name="Hu S."/>
        </authorList>
    </citation>
    <scope>NUCLEOTIDE SEQUENCE [LARGE SCALE GENOMIC DNA]</scope>
    <source>
        <strain evidence="2 3">THG-T11</strain>
    </source>
</reference>
<dbReference type="RefSeq" id="WP_138722029.1">
    <property type="nucleotide sequence ID" value="NZ_SSHJ02000001.1"/>
</dbReference>
<comment type="caution">
    <text evidence="2">The sequence shown here is derived from an EMBL/GenBank/DDBJ whole genome shotgun (WGS) entry which is preliminary data.</text>
</comment>
<keyword evidence="1" id="KW-0812">Transmembrane</keyword>
<protein>
    <submittedName>
        <fullName evidence="2">Uncharacterized protein</fullName>
    </submittedName>
</protein>
<dbReference type="EMBL" id="SSHJ02000001">
    <property type="protein sequence ID" value="MFN0254919.1"/>
    <property type="molecule type" value="Genomic_DNA"/>
</dbReference>
<dbReference type="Proteomes" id="UP001517247">
    <property type="component" value="Unassembled WGS sequence"/>
</dbReference>
<accession>A0ABW9J333</accession>
<evidence type="ECO:0000313" key="2">
    <source>
        <dbReference type="EMBL" id="MFN0254919.1"/>
    </source>
</evidence>
<gene>
    <name evidence="2" type="ORF">E6A44_005005</name>
</gene>
<sequence length="175" mass="19997">MANLSFFFSNKERLKFFLKCVLIGMPLLFLAGWAVNTFEDSEAEKGTANDKGGINYFYRESSGIKTYPEPIGKLIPMYPNSQSTYLSVSTDKNNELEGNIVVFTPDELSKVIAFYKQKAKVINESADRLELEKDGQNFVIGKENAYDDDPIKGETKFEIRFNTRATVEKWKNYKP</sequence>
<keyword evidence="3" id="KW-1185">Reference proteome</keyword>
<proteinExistence type="predicted"/>
<organism evidence="2 3">
    <name type="scientific">Pedobacter ureilyticus</name>
    <dbReference type="NCBI Taxonomy" id="1393051"/>
    <lineage>
        <taxon>Bacteria</taxon>
        <taxon>Pseudomonadati</taxon>
        <taxon>Bacteroidota</taxon>
        <taxon>Sphingobacteriia</taxon>
        <taxon>Sphingobacteriales</taxon>
        <taxon>Sphingobacteriaceae</taxon>
        <taxon>Pedobacter</taxon>
    </lineage>
</organism>
<feature type="transmembrane region" description="Helical" evidence="1">
    <location>
        <begin position="16"/>
        <end position="35"/>
    </location>
</feature>
<keyword evidence="1" id="KW-0472">Membrane</keyword>
<evidence type="ECO:0000313" key="3">
    <source>
        <dbReference type="Proteomes" id="UP001517247"/>
    </source>
</evidence>
<evidence type="ECO:0000256" key="1">
    <source>
        <dbReference type="SAM" id="Phobius"/>
    </source>
</evidence>
<name>A0ABW9J333_9SPHI</name>
<keyword evidence="1" id="KW-1133">Transmembrane helix</keyword>